<reference evidence="2 3" key="1">
    <citation type="submission" date="2022-10" db="EMBL/GenBank/DDBJ databases">
        <title>paucibacter sp. hw8 Genome sequencing.</title>
        <authorList>
            <person name="Park S."/>
        </authorList>
    </citation>
    <scope>NUCLEOTIDE SEQUENCE [LARGE SCALE GENOMIC DNA]</scope>
    <source>
        <strain evidence="3">hw8</strain>
    </source>
</reference>
<dbReference type="PANTHER" id="PTHR36302:SF1">
    <property type="entry name" value="COPPER CHAPERONE PCU(A)C"/>
    <property type="match status" value="1"/>
</dbReference>
<dbReference type="InterPro" id="IPR007410">
    <property type="entry name" value="LpqE-like"/>
</dbReference>
<dbReference type="Pfam" id="PF04314">
    <property type="entry name" value="PCuAC"/>
    <property type="match status" value="1"/>
</dbReference>
<gene>
    <name evidence="2" type="ORF">PRZ01_05960</name>
</gene>
<keyword evidence="3" id="KW-1185">Reference proteome</keyword>
<dbReference type="EMBL" id="JAQQXS010000004">
    <property type="protein sequence ID" value="MDC8784731.1"/>
    <property type="molecule type" value="Genomic_DNA"/>
</dbReference>
<sequence>MSIPAVLTRFSTPLIAQISAGLGALLIAASAQAQVEVSQPWVRATVAQQKATGAFFKLTAKMDSRLVEVRSPVASEVEVHEMAMEGNTMKMRAVPALDLPAGKTIELKPGSYHVMLMGLKAPVNVGDSVPLTLVFEGKDKIRETVDIKAEARQMGTHGAMKPEPNEEHKHH</sequence>
<keyword evidence="1" id="KW-0732">Signal</keyword>
<dbReference type="PANTHER" id="PTHR36302">
    <property type="entry name" value="BLR7088 PROTEIN"/>
    <property type="match status" value="1"/>
</dbReference>
<dbReference type="SUPFAM" id="SSF110087">
    <property type="entry name" value="DR1885-like metal-binding protein"/>
    <property type="match status" value="1"/>
</dbReference>
<comment type="caution">
    <text evidence="2">The sequence shown here is derived from an EMBL/GenBank/DDBJ whole genome shotgun (WGS) entry which is preliminary data.</text>
</comment>
<name>A0ABT5KS83_9BURK</name>
<dbReference type="InterPro" id="IPR036182">
    <property type="entry name" value="PCuAC_sf"/>
</dbReference>
<organism evidence="2 3">
    <name type="scientific">Roseateles koreensis</name>
    <dbReference type="NCBI Taxonomy" id="2987526"/>
    <lineage>
        <taxon>Bacteria</taxon>
        <taxon>Pseudomonadati</taxon>
        <taxon>Pseudomonadota</taxon>
        <taxon>Betaproteobacteria</taxon>
        <taxon>Burkholderiales</taxon>
        <taxon>Sphaerotilaceae</taxon>
        <taxon>Roseateles</taxon>
    </lineage>
</organism>
<evidence type="ECO:0000313" key="2">
    <source>
        <dbReference type="EMBL" id="MDC8784731.1"/>
    </source>
</evidence>
<dbReference type="RefSeq" id="WP_273595849.1">
    <property type="nucleotide sequence ID" value="NZ_JAQQXS010000004.1"/>
</dbReference>
<dbReference type="Gene3D" id="2.60.40.1890">
    <property type="entry name" value="PCu(A)C copper chaperone"/>
    <property type="match status" value="1"/>
</dbReference>
<feature type="chain" id="PRO_5046513643" evidence="1">
    <location>
        <begin position="34"/>
        <end position="171"/>
    </location>
</feature>
<dbReference type="InterPro" id="IPR058248">
    <property type="entry name" value="Lxx211020-like"/>
</dbReference>
<evidence type="ECO:0000256" key="1">
    <source>
        <dbReference type="SAM" id="SignalP"/>
    </source>
</evidence>
<dbReference type="Proteomes" id="UP001219862">
    <property type="component" value="Unassembled WGS sequence"/>
</dbReference>
<proteinExistence type="predicted"/>
<accession>A0ABT5KS83</accession>
<feature type="signal peptide" evidence="1">
    <location>
        <begin position="1"/>
        <end position="33"/>
    </location>
</feature>
<evidence type="ECO:0000313" key="3">
    <source>
        <dbReference type="Proteomes" id="UP001219862"/>
    </source>
</evidence>
<protein>
    <submittedName>
        <fullName evidence="2">Copper chaperone PCu(A)C</fullName>
    </submittedName>
</protein>